<dbReference type="GeneID" id="96871466"/>
<evidence type="ECO:0008006" key="3">
    <source>
        <dbReference type="Google" id="ProtNLM"/>
    </source>
</evidence>
<dbReference type="PANTHER" id="PTHR38978:SF2">
    <property type="entry name" value="DUF2787 DOMAIN-CONTAINING PROTEIN"/>
    <property type="match status" value="1"/>
</dbReference>
<dbReference type="Proteomes" id="UP000092528">
    <property type="component" value="Chromosome 1"/>
</dbReference>
<dbReference type="Pfam" id="PF10980">
    <property type="entry name" value="DUF2787"/>
    <property type="match status" value="1"/>
</dbReference>
<proteinExistence type="predicted"/>
<organism evidence="1 2">
    <name type="scientific">Vibrio scophthalmi</name>
    <dbReference type="NCBI Taxonomy" id="45658"/>
    <lineage>
        <taxon>Bacteria</taxon>
        <taxon>Pseudomonadati</taxon>
        <taxon>Pseudomonadota</taxon>
        <taxon>Gammaproteobacteria</taxon>
        <taxon>Vibrionales</taxon>
        <taxon>Vibrionaceae</taxon>
        <taxon>Vibrio</taxon>
    </lineage>
</organism>
<dbReference type="PANTHER" id="PTHR38978">
    <property type="entry name" value="DUF2787 DOMAIN-CONTAINING PROTEIN"/>
    <property type="match status" value="1"/>
</dbReference>
<dbReference type="AlphaFoldDB" id="A0A1C7F790"/>
<dbReference type="STRING" id="45658.VSVS12_02811"/>
<gene>
    <name evidence="1" type="ORF">VSVS05_00534</name>
</gene>
<reference evidence="1 2" key="1">
    <citation type="submission" date="2016-07" db="EMBL/GenBank/DDBJ databases">
        <title>Genome sequencing of Vibrio scophthalmi strain VS-05, an isolated from Paralichthys olivaceus.</title>
        <authorList>
            <person name="Han H.-J."/>
        </authorList>
    </citation>
    <scope>NUCLEOTIDE SEQUENCE [LARGE SCALE GENOMIC DNA]</scope>
    <source>
        <strain evidence="1 2">VS-05</strain>
    </source>
</reference>
<sequence length="150" mass="17691">MKREIMVHGKDLALPLNLHRQLEAVLDSFSLRTDIHRLSVNFRDTGYYHRREGLHPVEIRFERDGENRHIWKLVFIASFSYPDEHSPHVAPELYFNFKRGWFYQPTFKAVSLRGLKSLTYSSHGQSPFVINYAINILMISPPTKYTFNPI</sequence>
<accession>A0A1C7F790</accession>
<evidence type="ECO:0000313" key="1">
    <source>
        <dbReference type="EMBL" id="ANU35667.1"/>
    </source>
</evidence>
<keyword evidence="2" id="KW-1185">Reference proteome</keyword>
<dbReference type="EMBL" id="CP016414">
    <property type="protein sequence ID" value="ANU35667.1"/>
    <property type="molecule type" value="Genomic_DNA"/>
</dbReference>
<dbReference type="RefSeq" id="WP_231893141.1">
    <property type="nucleotide sequence ID" value="NZ_CP016414.1"/>
</dbReference>
<name>A0A1C7F790_9VIBR</name>
<evidence type="ECO:0000313" key="2">
    <source>
        <dbReference type="Proteomes" id="UP000092528"/>
    </source>
</evidence>
<protein>
    <recommendedName>
        <fullName evidence="3">DUF2787 domain-containing protein</fullName>
    </recommendedName>
</protein>
<dbReference type="InterPro" id="IPR021248">
    <property type="entry name" value="DUF2787"/>
</dbReference>
<dbReference type="Gene3D" id="3.10.450.430">
    <property type="entry name" value="Protein of unknown function DUF2787"/>
    <property type="match status" value="1"/>
</dbReference>
<dbReference type="PATRIC" id="fig|45658.7.peg.499"/>